<feature type="region of interest" description="Disordered" evidence="1">
    <location>
        <begin position="218"/>
        <end position="280"/>
    </location>
</feature>
<dbReference type="SUPFAM" id="SSF47473">
    <property type="entry name" value="EF-hand"/>
    <property type="match status" value="1"/>
</dbReference>
<dbReference type="EMBL" id="CAXAMN010026951">
    <property type="protein sequence ID" value="CAK9107209.1"/>
    <property type="molecule type" value="Genomic_DNA"/>
</dbReference>
<feature type="region of interest" description="Disordered" evidence="1">
    <location>
        <begin position="383"/>
        <end position="413"/>
    </location>
</feature>
<feature type="region of interest" description="Disordered" evidence="1">
    <location>
        <begin position="521"/>
        <end position="562"/>
    </location>
</feature>
<proteinExistence type="predicted"/>
<evidence type="ECO:0000313" key="3">
    <source>
        <dbReference type="Proteomes" id="UP001642484"/>
    </source>
</evidence>
<comment type="caution">
    <text evidence="2">The sequence shown here is derived from an EMBL/GenBank/DDBJ whole genome shotgun (WGS) entry which is preliminary data.</text>
</comment>
<dbReference type="InterPro" id="IPR011992">
    <property type="entry name" value="EF-hand-dom_pair"/>
</dbReference>
<name>A0ABP0S4D1_9DINO</name>
<reference evidence="2 3" key="1">
    <citation type="submission" date="2024-02" db="EMBL/GenBank/DDBJ databases">
        <authorList>
            <person name="Chen Y."/>
            <person name="Shah S."/>
            <person name="Dougan E. K."/>
            <person name="Thang M."/>
            <person name="Chan C."/>
        </authorList>
    </citation>
    <scope>NUCLEOTIDE SEQUENCE [LARGE SCALE GENOMIC DNA]</scope>
</reference>
<evidence type="ECO:0000313" key="2">
    <source>
        <dbReference type="EMBL" id="CAK9107209.1"/>
    </source>
</evidence>
<feature type="region of interest" description="Disordered" evidence="1">
    <location>
        <begin position="181"/>
        <end position="201"/>
    </location>
</feature>
<evidence type="ECO:0000256" key="1">
    <source>
        <dbReference type="SAM" id="MobiDB-lite"/>
    </source>
</evidence>
<accession>A0ABP0S4D1</accession>
<protein>
    <submittedName>
        <fullName evidence="2">Uncharacterized protein</fullName>
    </submittedName>
</protein>
<organism evidence="2 3">
    <name type="scientific">Durusdinium trenchii</name>
    <dbReference type="NCBI Taxonomy" id="1381693"/>
    <lineage>
        <taxon>Eukaryota</taxon>
        <taxon>Sar</taxon>
        <taxon>Alveolata</taxon>
        <taxon>Dinophyceae</taxon>
        <taxon>Suessiales</taxon>
        <taxon>Symbiodiniaceae</taxon>
        <taxon>Durusdinium</taxon>
    </lineage>
</organism>
<keyword evidence="3" id="KW-1185">Reference proteome</keyword>
<gene>
    <name evidence="2" type="ORF">CCMP2556_LOCUS50054</name>
</gene>
<feature type="region of interest" description="Disordered" evidence="1">
    <location>
        <begin position="78"/>
        <end position="107"/>
    </location>
</feature>
<sequence>METGLSPAALDLLTRAAQSAELMDEKGTGILPVQCWRTILLDLGLTEDSEGANFLMDFVEPCSQGHFTYKPLLAALSAQEPRRREDGPGKPPLGQLPSPEPSPGMGYEDVEDLLARAVRIVESMDEEGTGVLPVQCWRTILLELGLTEGSEGANFLMDFMEPCSQGHFTYKPLLVRRSEDGRKIGQGGSREVEALQEPSLRPEKDAFDFKLQLPTSLSPGVGSQDVEEQGQAASPSHGYPKEASCADSIHSAGTSRYVEKAPEPESSPLKEAQLREHEASHPPVRVLEVVDDVFWQKRGPAIQRLYGQWDCNQLTNQAFQAQMQQVLGNSVDITHPESEFLRLINKHLSARTMKFASMMSGLRRDAHSTARREGVSVAPSAWSAYEPSEAGTEASAAGRPTNPLAPMSRGGRRHFQLPSENYVLSELGNSAWRIFSENDLPGNKPAPALGGVPEDQVPQDLGAVARPKAQDMDIFGRKIAKPLPRRDLAKAETGSVASAASGMSEAEIQREAFSARNRSGHGNILAWDDGSRPLTPPKVREGRHVAVDPSGMPRLNMSSGIF</sequence>
<dbReference type="Proteomes" id="UP001642484">
    <property type="component" value="Unassembled WGS sequence"/>
</dbReference>